<evidence type="ECO:0000313" key="3">
    <source>
        <dbReference type="EMBL" id="CAF1440094.1"/>
    </source>
</evidence>
<dbReference type="Proteomes" id="UP000663845">
    <property type="component" value="Unassembled WGS sequence"/>
</dbReference>
<organism evidence="1 4">
    <name type="scientific">Adineta steineri</name>
    <dbReference type="NCBI Taxonomy" id="433720"/>
    <lineage>
        <taxon>Eukaryota</taxon>
        <taxon>Metazoa</taxon>
        <taxon>Spiralia</taxon>
        <taxon>Gnathifera</taxon>
        <taxon>Rotifera</taxon>
        <taxon>Eurotatoria</taxon>
        <taxon>Bdelloidea</taxon>
        <taxon>Adinetida</taxon>
        <taxon>Adinetidae</taxon>
        <taxon>Adineta</taxon>
    </lineage>
</organism>
<gene>
    <name evidence="1" type="ORF">IZO911_LOCUS39093</name>
    <name evidence="3" type="ORF">JYZ213_LOCUS40068</name>
    <name evidence="2" type="ORF">VCS650_LOCUS36537</name>
</gene>
<evidence type="ECO:0000313" key="4">
    <source>
        <dbReference type="Proteomes" id="UP000663860"/>
    </source>
</evidence>
<dbReference type="EMBL" id="CAJNON010000905">
    <property type="protein sequence ID" value="CAF1401806.1"/>
    <property type="molecule type" value="Genomic_DNA"/>
</dbReference>
<evidence type="ECO:0000313" key="2">
    <source>
        <dbReference type="EMBL" id="CAF1401806.1"/>
    </source>
</evidence>
<dbReference type="Proteomes" id="UP000663860">
    <property type="component" value="Unassembled WGS sequence"/>
</dbReference>
<proteinExistence type="predicted"/>
<accession>A0A815KJ05</accession>
<dbReference type="EMBL" id="CAJNOE010001149">
    <property type="protein sequence ID" value="CAF1393564.1"/>
    <property type="molecule type" value="Genomic_DNA"/>
</dbReference>
<sequence>MLYFDIYFKTEDKLNDYCKNNEGEEPNICSEYCKNAHTIDFSYLPSPLDKLNETLVGKLRVGCDGACADGTTCVCTIASGELEETLTKIGFEPYDVADIAYNSTIVIGGKNISLGGLLCENPK</sequence>
<protein>
    <submittedName>
        <fullName evidence="1">Uncharacterized protein</fullName>
    </submittedName>
</protein>
<dbReference type="Proteomes" id="UP000663891">
    <property type="component" value="Unassembled WGS sequence"/>
</dbReference>
<reference evidence="1" key="1">
    <citation type="submission" date="2021-02" db="EMBL/GenBank/DDBJ databases">
        <authorList>
            <person name="Nowell W R."/>
        </authorList>
    </citation>
    <scope>NUCLEOTIDE SEQUENCE</scope>
</reference>
<evidence type="ECO:0000313" key="1">
    <source>
        <dbReference type="EMBL" id="CAF1393564.1"/>
    </source>
</evidence>
<comment type="caution">
    <text evidence="1">The sequence shown here is derived from an EMBL/GenBank/DDBJ whole genome shotgun (WGS) entry which is preliminary data.</text>
</comment>
<dbReference type="AlphaFoldDB" id="A0A815KJ05"/>
<dbReference type="EMBL" id="CAJNOG010001402">
    <property type="protein sequence ID" value="CAF1440094.1"/>
    <property type="molecule type" value="Genomic_DNA"/>
</dbReference>
<name>A0A815KJ05_9BILA</name>
<dbReference type="OrthoDB" id="10073538at2759"/>